<comment type="caution">
    <text evidence="2">The sequence shown here is derived from an EMBL/GenBank/DDBJ whole genome shotgun (WGS) entry which is preliminary data.</text>
</comment>
<evidence type="ECO:0000313" key="2">
    <source>
        <dbReference type="EMBL" id="KAG8067546.1"/>
    </source>
</evidence>
<feature type="compositionally biased region" description="Basic and acidic residues" evidence="1">
    <location>
        <begin position="40"/>
        <end position="54"/>
    </location>
</feature>
<dbReference type="EMBL" id="JAAALK010000284">
    <property type="protein sequence ID" value="KAG8067546.1"/>
    <property type="molecule type" value="Genomic_DNA"/>
</dbReference>
<feature type="region of interest" description="Disordered" evidence="1">
    <location>
        <begin position="1"/>
        <end position="56"/>
    </location>
</feature>
<accession>A0A8J5VQM6</accession>
<reference evidence="2" key="2">
    <citation type="submission" date="2021-02" db="EMBL/GenBank/DDBJ databases">
        <authorList>
            <person name="Kimball J.A."/>
            <person name="Haas M.W."/>
            <person name="Macchietto M."/>
            <person name="Kono T."/>
            <person name="Duquette J."/>
            <person name="Shao M."/>
        </authorList>
    </citation>
    <scope>NUCLEOTIDE SEQUENCE</scope>
    <source>
        <tissue evidence="2">Fresh leaf tissue</tissue>
    </source>
</reference>
<organism evidence="2 3">
    <name type="scientific">Zizania palustris</name>
    <name type="common">Northern wild rice</name>
    <dbReference type="NCBI Taxonomy" id="103762"/>
    <lineage>
        <taxon>Eukaryota</taxon>
        <taxon>Viridiplantae</taxon>
        <taxon>Streptophyta</taxon>
        <taxon>Embryophyta</taxon>
        <taxon>Tracheophyta</taxon>
        <taxon>Spermatophyta</taxon>
        <taxon>Magnoliopsida</taxon>
        <taxon>Liliopsida</taxon>
        <taxon>Poales</taxon>
        <taxon>Poaceae</taxon>
        <taxon>BOP clade</taxon>
        <taxon>Oryzoideae</taxon>
        <taxon>Oryzeae</taxon>
        <taxon>Zizaniinae</taxon>
        <taxon>Zizania</taxon>
    </lineage>
</organism>
<evidence type="ECO:0000313" key="3">
    <source>
        <dbReference type="Proteomes" id="UP000729402"/>
    </source>
</evidence>
<keyword evidence="3" id="KW-1185">Reference proteome</keyword>
<gene>
    <name evidence="2" type="ORF">GUJ93_ZPchr0005g14938</name>
</gene>
<proteinExistence type="predicted"/>
<reference evidence="2" key="1">
    <citation type="journal article" date="2021" name="bioRxiv">
        <title>Whole Genome Assembly and Annotation of Northern Wild Rice, Zizania palustris L., Supports a Whole Genome Duplication in the Zizania Genus.</title>
        <authorList>
            <person name="Haas M."/>
            <person name="Kono T."/>
            <person name="Macchietto M."/>
            <person name="Millas R."/>
            <person name="McGilp L."/>
            <person name="Shao M."/>
            <person name="Duquette J."/>
            <person name="Hirsch C.N."/>
            <person name="Kimball J."/>
        </authorList>
    </citation>
    <scope>NUCLEOTIDE SEQUENCE</scope>
    <source>
        <tissue evidence="2">Fresh leaf tissue</tissue>
    </source>
</reference>
<name>A0A8J5VQM6_ZIZPA</name>
<dbReference type="Proteomes" id="UP000729402">
    <property type="component" value="Unassembled WGS sequence"/>
</dbReference>
<evidence type="ECO:0000256" key="1">
    <source>
        <dbReference type="SAM" id="MobiDB-lite"/>
    </source>
</evidence>
<dbReference type="AlphaFoldDB" id="A0A8J5VQM6"/>
<protein>
    <submittedName>
        <fullName evidence="2">Uncharacterized protein</fullName>
    </submittedName>
</protein>
<sequence length="116" mass="12634">MGSTGKLAISGLEPAPKLPSKVSRAGTAENGTKPSAGGLKAERLESEGGWEREGLGTQRLLGSFQDKHREHACPWRKQQYGIAEPLKDFFKRKLSTPWGLASETLLHAALLGRKLR</sequence>